<evidence type="ECO:0000313" key="3">
    <source>
        <dbReference type="Proteomes" id="UP000801492"/>
    </source>
</evidence>
<feature type="region of interest" description="Disordered" evidence="1">
    <location>
        <begin position="211"/>
        <end position="233"/>
    </location>
</feature>
<organism evidence="2 3">
    <name type="scientific">Ignelater luminosus</name>
    <name type="common">Cucubano</name>
    <name type="synonym">Pyrophorus luminosus</name>
    <dbReference type="NCBI Taxonomy" id="2038154"/>
    <lineage>
        <taxon>Eukaryota</taxon>
        <taxon>Metazoa</taxon>
        <taxon>Ecdysozoa</taxon>
        <taxon>Arthropoda</taxon>
        <taxon>Hexapoda</taxon>
        <taxon>Insecta</taxon>
        <taxon>Pterygota</taxon>
        <taxon>Neoptera</taxon>
        <taxon>Endopterygota</taxon>
        <taxon>Coleoptera</taxon>
        <taxon>Polyphaga</taxon>
        <taxon>Elateriformia</taxon>
        <taxon>Elateroidea</taxon>
        <taxon>Elateridae</taxon>
        <taxon>Agrypninae</taxon>
        <taxon>Pyrophorini</taxon>
        <taxon>Ignelater</taxon>
    </lineage>
</organism>
<dbReference type="Proteomes" id="UP000801492">
    <property type="component" value="Unassembled WGS sequence"/>
</dbReference>
<dbReference type="AlphaFoldDB" id="A0A8K0CFS8"/>
<comment type="caution">
    <text evidence="2">The sequence shown here is derived from an EMBL/GenBank/DDBJ whole genome shotgun (WGS) entry which is preliminary data.</text>
</comment>
<feature type="region of interest" description="Disordered" evidence="1">
    <location>
        <begin position="1"/>
        <end position="29"/>
    </location>
</feature>
<name>A0A8K0CFS8_IGNLU</name>
<feature type="compositionally biased region" description="Basic and acidic residues" evidence="1">
    <location>
        <begin position="441"/>
        <end position="459"/>
    </location>
</feature>
<gene>
    <name evidence="2" type="ORF">ILUMI_23153</name>
</gene>
<keyword evidence="3" id="KW-1185">Reference proteome</keyword>
<protein>
    <submittedName>
        <fullName evidence="2">Uncharacterized protein</fullName>
    </submittedName>
</protein>
<dbReference type="OrthoDB" id="6743797at2759"/>
<sequence length="510" mass="57319">MDTFEQIKSTEATRSNIKSVTNEQIKSTEPSLKRRVTFSEIEIINYQESKHSDSNEDVATEAVDDANELTTESSNVESDMYISAMEDACDKSELYTTVPDCNLEESSNTSIAQEDKSTCADNSEGSHFYELDTSVTIWESAFLDPGAIKLENSASTANKSFDEININPDITDFKYVSSVTNQNATESNIQTSDMEETSLFQNQNSIKIIEDSSSSSSRNLSEENQNSDTSASKVTKLIPSNVLSAIKEDLIQLDNHPNKLIEILSPVMKAKLTEKDGKQFLIESILETQHARDFNNAFAVDNQNLNNLGETLPSLMEFNFEPEISSSTINQNLTEPNYYLDESNDLTRSSFPLMNKETGKQNYLPEVNFKSTVLNSLSSRFGQRLMATRISGTTDATSEETLQRSLLRDTTIKSGIWSSMTNALKTVVNGLSTSRGRKRSKKEENEISNESHKRFKPESDNSVDESPLKKRIKLTHIQCRRTIRNIRPFYELGYGKKEVKTCDKATQTDF</sequence>
<evidence type="ECO:0000313" key="2">
    <source>
        <dbReference type="EMBL" id="KAF2883015.1"/>
    </source>
</evidence>
<accession>A0A8K0CFS8</accession>
<reference evidence="2" key="1">
    <citation type="submission" date="2019-08" db="EMBL/GenBank/DDBJ databases">
        <title>The genome of the North American firefly Photinus pyralis.</title>
        <authorList>
            <consortium name="Photinus pyralis genome working group"/>
            <person name="Fallon T.R."/>
            <person name="Sander Lower S.E."/>
            <person name="Weng J.-K."/>
        </authorList>
    </citation>
    <scope>NUCLEOTIDE SEQUENCE</scope>
    <source>
        <strain evidence="2">TRF0915ILg1</strain>
        <tissue evidence="2">Whole body</tissue>
    </source>
</reference>
<evidence type="ECO:0000256" key="1">
    <source>
        <dbReference type="SAM" id="MobiDB-lite"/>
    </source>
</evidence>
<feature type="region of interest" description="Disordered" evidence="1">
    <location>
        <begin position="429"/>
        <end position="467"/>
    </location>
</feature>
<dbReference type="EMBL" id="VTPC01090570">
    <property type="protein sequence ID" value="KAF2883015.1"/>
    <property type="molecule type" value="Genomic_DNA"/>
</dbReference>
<feature type="compositionally biased region" description="Low complexity" evidence="1">
    <location>
        <begin position="211"/>
        <end position="227"/>
    </location>
</feature>
<proteinExistence type="predicted"/>